<protein>
    <submittedName>
        <fullName evidence="2">Alpha/beta hydrolase</fullName>
    </submittedName>
</protein>
<dbReference type="Pfam" id="PF00561">
    <property type="entry name" value="Abhydrolase_1"/>
    <property type="match status" value="1"/>
</dbReference>
<evidence type="ECO:0000259" key="1">
    <source>
        <dbReference type="Pfam" id="PF00561"/>
    </source>
</evidence>
<dbReference type="Proteomes" id="UP000298218">
    <property type="component" value="Unassembled WGS sequence"/>
</dbReference>
<reference evidence="2 3" key="1">
    <citation type="submission" date="2019-03" db="EMBL/GenBank/DDBJ databases">
        <title>Genomics of glacier-inhabiting Cryobacterium strains.</title>
        <authorList>
            <person name="Liu Q."/>
            <person name="Xin Y.-H."/>
        </authorList>
    </citation>
    <scope>NUCLEOTIDE SEQUENCE [LARGE SCALE GENOMIC DNA]</scope>
    <source>
        <strain evidence="2 3">CGMCC 1.4292</strain>
    </source>
</reference>
<dbReference type="GO" id="GO:0016787">
    <property type="term" value="F:hydrolase activity"/>
    <property type="evidence" value="ECO:0007669"/>
    <property type="project" value="UniProtKB-KW"/>
</dbReference>
<evidence type="ECO:0000313" key="2">
    <source>
        <dbReference type="EMBL" id="TFD77792.1"/>
    </source>
</evidence>
<evidence type="ECO:0000313" key="3">
    <source>
        <dbReference type="Proteomes" id="UP000298218"/>
    </source>
</evidence>
<comment type="caution">
    <text evidence="2">The sequence shown here is derived from an EMBL/GenBank/DDBJ whole genome shotgun (WGS) entry which is preliminary data.</text>
</comment>
<keyword evidence="3" id="KW-1185">Reference proteome</keyword>
<dbReference type="InterPro" id="IPR000073">
    <property type="entry name" value="AB_hydrolase_1"/>
</dbReference>
<dbReference type="RefSeq" id="WP_134172123.1">
    <property type="nucleotide sequence ID" value="NZ_SODI01000001.1"/>
</dbReference>
<sequence length="354" mass="37471">MTNTIFDGITQHTITTPRLSAGVLERPATAPTETVVFIHGNVSSSLFWQPMMLALPRTVRALAIDLRGFGTSETLPVDATRGLSDFADDVASVLAQIGVDRAHFVGWSMGGGVVMQFLLDHPASVRSLTLVAPVSPYGFGGTRGAEGVRLNLDDAGTGAGGANPDFITRLNAHDRTAEAQTSPRTVYQTAYVKPPFSSDHDDVWVESMLMTATGPDNYPGDSLASTNWPGFAPGTGGVLNTMAPQYFNTSAISELADKPPILWVHGSDDVIVSDTSYFDLNFLGQLGVIPGWPGADTAPPQPMIQQTRAVLAAYEAQGGATTELELADCGHSPHLEHPAATLQALLQVLSQSDE</sequence>
<dbReference type="Gene3D" id="3.40.50.1820">
    <property type="entry name" value="alpha/beta hydrolase"/>
    <property type="match status" value="1"/>
</dbReference>
<dbReference type="PRINTS" id="PR00111">
    <property type="entry name" value="ABHYDROLASE"/>
</dbReference>
<dbReference type="GO" id="GO:0016020">
    <property type="term" value="C:membrane"/>
    <property type="evidence" value="ECO:0007669"/>
    <property type="project" value="TreeGrafter"/>
</dbReference>
<accession>A0A4Y8KSK5</accession>
<dbReference type="InterPro" id="IPR029058">
    <property type="entry name" value="AB_hydrolase_fold"/>
</dbReference>
<organism evidence="2 3">
    <name type="scientific">Cryobacterium psychrophilum</name>
    <dbReference type="NCBI Taxonomy" id="41988"/>
    <lineage>
        <taxon>Bacteria</taxon>
        <taxon>Bacillati</taxon>
        <taxon>Actinomycetota</taxon>
        <taxon>Actinomycetes</taxon>
        <taxon>Micrococcales</taxon>
        <taxon>Microbacteriaceae</taxon>
        <taxon>Cryobacterium</taxon>
    </lineage>
</organism>
<dbReference type="PANTHER" id="PTHR43798">
    <property type="entry name" value="MONOACYLGLYCEROL LIPASE"/>
    <property type="match status" value="1"/>
</dbReference>
<dbReference type="SUPFAM" id="SSF53474">
    <property type="entry name" value="alpha/beta-Hydrolases"/>
    <property type="match status" value="1"/>
</dbReference>
<gene>
    <name evidence="2" type="ORF">E3T53_10840</name>
</gene>
<feature type="domain" description="AB hydrolase-1" evidence="1">
    <location>
        <begin position="34"/>
        <end position="135"/>
    </location>
</feature>
<proteinExistence type="predicted"/>
<dbReference type="OrthoDB" id="2987348at2"/>
<dbReference type="AlphaFoldDB" id="A0A4Y8KSK5"/>
<dbReference type="EMBL" id="SOHQ01000030">
    <property type="protein sequence ID" value="TFD77792.1"/>
    <property type="molecule type" value="Genomic_DNA"/>
</dbReference>
<dbReference type="InterPro" id="IPR050266">
    <property type="entry name" value="AB_hydrolase_sf"/>
</dbReference>
<dbReference type="PANTHER" id="PTHR43798:SF33">
    <property type="entry name" value="HYDROLASE, PUTATIVE (AFU_ORTHOLOGUE AFUA_2G14860)-RELATED"/>
    <property type="match status" value="1"/>
</dbReference>
<name>A0A4Y8KSK5_9MICO</name>
<keyword evidence="2" id="KW-0378">Hydrolase</keyword>